<feature type="region of interest" description="Disordered" evidence="1">
    <location>
        <begin position="72"/>
        <end position="175"/>
    </location>
</feature>
<accession>A0A8H3HXG8</accession>
<evidence type="ECO:0000313" key="2">
    <source>
        <dbReference type="EMBL" id="CAE7146166.1"/>
    </source>
</evidence>
<name>A0A8H3HXG8_9AGAM</name>
<feature type="compositionally biased region" description="Basic and acidic residues" evidence="1">
    <location>
        <begin position="124"/>
        <end position="135"/>
    </location>
</feature>
<sequence length="195" mass="21547">MCPTNPSSRRPMPNQIPLLFLCKRPQNHRIPIGLIRMVRALREYSLQILYFQNWVIRFRTVALLVPAANEPNADSDILSLPTATDADHSTTQTSPLPRPFQESADRVVAEQSQPQPSSSTTEQTARRGDTPHDSRTNATSTSLESASGANDASTNSSIGPIRRGSDRNRDTIVASQTPTSAILRCVENRLRVKMV</sequence>
<evidence type="ECO:0000256" key="1">
    <source>
        <dbReference type="SAM" id="MobiDB-lite"/>
    </source>
</evidence>
<dbReference type="Proteomes" id="UP000663827">
    <property type="component" value="Unassembled WGS sequence"/>
</dbReference>
<proteinExistence type="predicted"/>
<reference evidence="2" key="1">
    <citation type="submission" date="2021-01" db="EMBL/GenBank/DDBJ databases">
        <authorList>
            <person name="Kaushik A."/>
        </authorList>
    </citation>
    <scope>NUCLEOTIDE SEQUENCE</scope>
    <source>
        <strain evidence="2">AG5</strain>
    </source>
</reference>
<dbReference type="AlphaFoldDB" id="A0A8H3HXG8"/>
<comment type="caution">
    <text evidence="2">The sequence shown here is derived from an EMBL/GenBank/DDBJ whole genome shotgun (WGS) entry which is preliminary data.</text>
</comment>
<feature type="compositionally biased region" description="Low complexity" evidence="1">
    <location>
        <begin position="110"/>
        <end position="123"/>
    </location>
</feature>
<feature type="compositionally biased region" description="Polar residues" evidence="1">
    <location>
        <begin position="136"/>
        <end position="158"/>
    </location>
</feature>
<dbReference type="EMBL" id="CAJNJQ010001670">
    <property type="protein sequence ID" value="CAE7146166.1"/>
    <property type="molecule type" value="Genomic_DNA"/>
</dbReference>
<protein>
    <submittedName>
        <fullName evidence="2">Uncharacterized protein</fullName>
    </submittedName>
</protein>
<organism evidence="2 3">
    <name type="scientific">Rhizoctonia solani</name>
    <dbReference type="NCBI Taxonomy" id="456999"/>
    <lineage>
        <taxon>Eukaryota</taxon>
        <taxon>Fungi</taxon>
        <taxon>Dikarya</taxon>
        <taxon>Basidiomycota</taxon>
        <taxon>Agaricomycotina</taxon>
        <taxon>Agaricomycetes</taxon>
        <taxon>Cantharellales</taxon>
        <taxon>Ceratobasidiaceae</taxon>
        <taxon>Rhizoctonia</taxon>
    </lineage>
</organism>
<evidence type="ECO:0000313" key="3">
    <source>
        <dbReference type="Proteomes" id="UP000663827"/>
    </source>
</evidence>
<gene>
    <name evidence="2" type="ORF">RDB_LOCUS82018</name>
</gene>